<sequence length="54" mass="5932">MKKFLIGILFTSTFVVTVPFATDVVDEVVNSQTTEVAYADASFRVRSVDSSDLN</sequence>
<organism evidence="2 3">
    <name type="scientific">Evansella vedderi</name>
    <dbReference type="NCBI Taxonomy" id="38282"/>
    <lineage>
        <taxon>Bacteria</taxon>
        <taxon>Bacillati</taxon>
        <taxon>Bacillota</taxon>
        <taxon>Bacilli</taxon>
        <taxon>Bacillales</taxon>
        <taxon>Bacillaceae</taxon>
        <taxon>Evansella</taxon>
    </lineage>
</organism>
<dbReference type="EMBL" id="JAUSUG010000007">
    <property type="protein sequence ID" value="MDQ0254685.1"/>
    <property type="molecule type" value="Genomic_DNA"/>
</dbReference>
<protein>
    <submittedName>
        <fullName evidence="2">Uncharacterized protein</fullName>
    </submittedName>
</protein>
<reference evidence="2 3" key="1">
    <citation type="submission" date="2023-07" db="EMBL/GenBank/DDBJ databases">
        <title>Genomic Encyclopedia of Type Strains, Phase IV (KMG-IV): sequencing the most valuable type-strain genomes for metagenomic binning, comparative biology and taxonomic classification.</title>
        <authorList>
            <person name="Goeker M."/>
        </authorList>
    </citation>
    <scope>NUCLEOTIDE SEQUENCE [LARGE SCALE GENOMIC DNA]</scope>
    <source>
        <strain evidence="2 3">DSM 9768</strain>
    </source>
</reference>
<comment type="caution">
    <text evidence="2">The sequence shown here is derived from an EMBL/GenBank/DDBJ whole genome shotgun (WGS) entry which is preliminary data.</text>
</comment>
<keyword evidence="3" id="KW-1185">Reference proteome</keyword>
<dbReference type="RefSeq" id="WP_307324998.1">
    <property type="nucleotide sequence ID" value="NZ_JAUSUG010000007.1"/>
</dbReference>
<evidence type="ECO:0000313" key="3">
    <source>
        <dbReference type="Proteomes" id="UP001230005"/>
    </source>
</evidence>
<feature type="chain" id="PRO_5045215152" evidence="1">
    <location>
        <begin position="22"/>
        <end position="54"/>
    </location>
</feature>
<accession>A0ABT9ZTW5</accession>
<gene>
    <name evidence="2" type="ORF">J2S74_002064</name>
</gene>
<proteinExistence type="predicted"/>
<feature type="signal peptide" evidence="1">
    <location>
        <begin position="1"/>
        <end position="21"/>
    </location>
</feature>
<keyword evidence="1" id="KW-0732">Signal</keyword>
<name>A0ABT9ZTW5_9BACI</name>
<evidence type="ECO:0000313" key="2">
    <source>
        <dbReference type="EMBL" id="MDQ0254685.1"/>
    </source>
</evidence>
<evidence type="ECO:0000256" key="1">
    <source>
        <dbReference type="SAM" id="SignalP"/>
    </source>
</evidence>
<dbReference type="Proteomes" id="UP001230005">
    <property type="component" value="Unassembled WGS sequence"/>
</dbReference>